<proteinExistence type="inferred from homology"/>
<comment type="similarity">
    <text evidence="1 6">Belongs to the peptidase S46 family.</text>
</comment>
<comment type="function">
    <text evidence="6">Catalyzes the removal of dipeptides from the N-terminus of oligopeptides.</text>
</comment>
<comment type="caution">
    <text evidence="9">The sequence shown here is derived from an EMBL/GenBank/DDBJ whole genome shotgun (WGS) entry which is preliminary data.</text>
</comment>
<keyword evidence="6" id="KW-0720">Serine protease</keyword>
<feature type="region of interest" description="Disordered" evidence="8">
    <location>
        <begin position="51"/>
        <end position="80"/>
    </location>
</feature>
<evidence type="ECO:0000256" key="7">
    <source>
        <dbReference type="SAM" id="Coils"/>
    </source>
</evidence>
<evidence type="ECO:0000256" key="2">
    <source>
        <dbReference type="ARBA" id="ARBA00022438"/>
    </source>
</evidence>
<dbReference type="Pfam" id="PF10459">
    <property type="entry name" value="Peptidase_S46"/>
    <property type="match status" value="1"/>
</dbReference>
<evidence type="ECO:0000256" key="6">
    <source>
        <dbReference type="RuleBase" id="RU366067"/>
    </source>
</evidence>
<dbReference type="SUPFAM" id="SSF50494">
    <property type="entry name" value="Trypsin-like serine proteases"/>
    <property type="match status" value="1"/>
</dbReference>
<evidence type="ECO:0000256" key="8">
    <source>
        <dbReference type="SAM" id="MobiDB-lite"/>
    </source>
</evidence>
<evidence type="ECO:0000313" key="9">
    <source>
        <dbReference type="EMBL" id="TLM76980.1"/>
    </source>
</evidence>
<name>A0ABY2UM65_9GAMM</name>
<evidence type="ECO:0000256" key="3">
    <source>
        <dbReference type="ARBA" id="ARBA00022670"/>
    </source>
</evidence>
<keyword evidence="4" id="KW-0732">Signal</keyword>
<reference evidence="9 10" key="1">
    <citation type="submission" date="2019-05" db="EMBL/GenBank/DDBJ databases">
        <title>Microbulbifer harenosus sp. nov., an alginate-degrading bacterium isolated from coastal sand.</title>
        <authorList>
            <person name="Huang H."/>
            <person name="Mo K."/>
            <person name="Bao S."/>
        </authorList>
    </citation>
    <scope>NUCLEOTIDE SEQUENCE [LARGE SCALE GENOMIC DNA]</scope>
    <source>
        <strain evidence="9 10">HB161719</strain>
    </source>
</reference>
<accession>A0ABY2UM65</accession>
<dbReference type="InterPro" id="IPR019500">
    <property type="entry name" value="Pep_S46"/>
</dbReference>
<feature type="coiled-coil region" evidence="7">
    <location>
        <begin position="396"/>
        <end position="423"/>
    </location>
</feature>
<keyword evidence="7" id="KW-0175">Coiled coil</keyword>
<dbReference type="PANTHER" id="PTHR38469:SF1">
    <property type="entry name" value="PERIPLASMIC PEPTIDASE SUBFAMILY S1B"/>
    <property type="match status" value="1"/>
</dbReference>
<dbReference type="InterPro" id="IPR009003">
    <property type="entry name" value="Peptidase_S1_PA"/>
</dbReference>
<evidence type="ECO:0000256" key="5">
    <source>
        <dbReference type="ARBA" id="ARBA00022801"/>
    </source>
</evidence>
<feature type="compositionally biased region" description="Polar residues" evidence="8">
    <location>
        <begin position="52"/>
        <end position="78"/>
    </location>
</feature>
<sequence length="794" mass="88445">MVASFGRTFFERNTFNPAYSEGITVTDNKITHKLGLALSIALLAACGKPADNDTSSRGSTPSTATKSTVASTPDNVSTEGMWMPRQLPELGDKLQSLGLELDPKTMTDLTQFPMNAVVSLGGCSASFVSPQGLVATNHHCAYGSISYNSTEDNDLLTNGFLAKTLEEELPAAPGSRVYVTVDMNEVTDKINSKLSDDMDGATRFKAIEDAQKALVADCESDPGHRCEVYSYYGGASYYLIKQLAIRDVRLVHAPAASIGKFGGDIDNWMWPRHTGDYSFLRAYVSPEGKPADFSKDNVPYKPKHFLKVATKGPDEGDFVMVAGYPGSTNRYRTAEEVSNNFSWYYPTMQKVLAEWSEVISKATENDKDAALKYASLVAGLNNYAKNFTGMMEGYNRSDLLARKQQLEKDLQAWIEANPEAKKKYASVISDLKKLINEEQSTQERDLLLGYMNRSAMLSTAQRLYRLSLEKQKPDMEREPGYQDRDMTRFTESLQRIERNFTPAVDQVIWTYFIDRYNALPQDQRLKSFDEYFAGDLSGDALQQKLAAMYEKTGLTDTKTRLAWMKKSPEEFRASDDPFIKLAVATYDERYAIEQRTKAMDGEFAEVRPKYMDLLIAYYNEQGKPVYPDANSSLRLTYGLVKGYTPPAGTIKGPADGNDGKDSFVPFTTLRGIEAKYTGEDPFDAPQALLDAIKNQDYGRFYKESLNSVPVNFLSTVDITGGNSGSATMNGKGELIGLVFDGTYDSINADWDFNDNTRAIHVDVAYMLWVMEKVDHADNLLEEMGVAAPKENNTQ</sequence>
<protein>
    <recommendedName>
        <fullName evidence="6">Dipeptidyl-peptidase</fullName>
        <ecNumber evidence="6">3.4.14.-</ecNumber>
    </recommendedName>
</protein>
<keyword evidence="5 6" id="KW-0378">Hydrolase</keyword>
<evidence type="ECO:0000313" key="10">
    <source>
        <dbReference type="Proteomes" id="UP000306791"/>
    </source>
</evidence>
<organism evidence="9 10">
    <name type="scientific">Microbulbifer harenosus</name>
    <dbReference type="NCBI Taxonomy" id="2576840"/>
    <lineage>
        <taxon>Bacteria</taxon>
        <taxon>Pseudomonadati</taxon>
        <taxon>Pseudomonadota</taxon>
        <taxon>Gammaproteobacteria</taxon>
        <taxon>Cellvibrionales</taxon>
        <taxon>Microbulbiferaceae</taxon>
        <taxon>Microbulbifer</taxon>
    </lineage>
</organism>
<dbReference type="EMBL" id="VANI01000011">
    <property type="protein sequence ID" value="TLM76980.1"/>
    <property type="molecule type" value="Genomic_DNA"/>
</dbReference>
<dbReference type="PANTHER" id="PTHR38469">
    <property type="entry name" value="PERIPLASMIC PEPTIDASE SUBFAMILY S1B"/>
    <property type="match status" value="1"/>
</dbReference>
<keyword evidence="2 6" id="KW-0031">Aminopeptidase</keyword>
<keyword evidence="3 6" id="KW-0645">Protease</keyword>
<evidence type="ECO:0000256" key="1">
    <source>
        <dbReference type="ARBA" id="ARBA00010491"/>
    </source>
</evidence>
<dbReference type="Proteomes" id="UP000306791">
    <property type="component" value="Unassembled WGS sequence"/>
</dbReference>
<dbReference type="EC" id="3.4.14.-" evidence="6"/>
<gene>
    <name evidence="9" type="ORF">FDY93_11495</name>
</gene>
<keyword evidence="10" id="KW-1185">Reference proteome</keyword>
<evidence type="ECO:0000256" key="4">
    <source>
        <dbReference type="ARBA" id="ARBA00022729"/>
    </source>
</evidence>